<dbReference type="AlphaFoldDB" id="A0A6I9QZC6"/>
<evidence type="ECO:0000256" key="8">
    <source>
        <dbReference type="ARBA" id="ARBA00022692"/>
    </source>
</evidence>
<feature type="transmembrane region" description="Helical" evidence="17">
    <location>
        <begin position="252"/>
        <end position="271"/>
    </location>
</feature>
<name>A0A6I9QZC6_ELAGV</name>
<dbReference type="Pfam" id="PF07690">
    <property type="entry name" value="MFS_1"/>
    <property type="match status" value="1"/>
</dbReference>
<evidence type="ECO:0000256" key="6">
    <source>
        <dbReference type="ARBA" id="ARBA00022475"/>
    </source>
</evidence>
<dbReference type="RefSeq" id="XP_010917011.1">
    <property type="nucleotide sequence ID" value="XM_010918709.3"/>
</dbReference>
<feature type="transmembrane region" description="Helical" evidence="17">
    <location>
        <begin position="314"/>
        <end position="334"/>
    </location>
</feature>
<dbReference type="GeneID" id="105041710"/>
<feature type="transmembrane region" description="Helical" evidence="17">
    <location>
        <begin position="125"/>
        <end position="144"/>
    </location>
</feature>
<dbReference type="CDD" id="cd17313">
    <property type="entry name" value="MFS_SLC45_SUC"/>
    <property type="match status" value="1"/>
</dbReference>
<evidence type="ECO:0000256" key="12">
    <source>
        <dbReference type="ARBA" id="ARBA00059619"/>
    </source>
</evidence>
<keyword evidence="5" id="KW-0813">Transport</keyword>
<evidence type="ECO:0000256" key="16">
    <source>
        <dbReference type="ARBA" id="ARBA00080882"/>
    </source>
</evidence>
<evidence type="ECO:0000256" key="14">
    <source>
        <dbReference type="ARBA" id="ARBA00075900"/>
    </source>
</evidence>
<dbReference type="InterPro" id="IPR011701">
    <property type="entry name" value="MFS"/>
</dbReference>
<evidence type="ECO:0000256" key="1">
    <source>
        <dbReference type="ARBA" id="ARBA00004651"/>
    </source>
</evidence>
<keyword evidence="8 17" id="KW-0812">Transmembrane</keyword>
<dbReference type="OrthoDB" id="28755at2759"/>
<organism evidence="18 19">
    <name type="scientific">Elaeis guineensis var. tenera</name>
    <name type="common">Oil palm</name>
    <dbReference type="NCBI Taxonomy" id="51953"/>
    <lineage>
        <taxon>Eukaryota</taxon>
        <taxon>Viridiplantae</taxon>
        <taxon>Streptophyta</taxon>
        <taxon>Embryophyta</taxon>
        <taxon>Tracheophyta</taxon>
        <taxon>Spermatophyta</taxon>
        <taxon>Magnoliopsida</taxon>
        <taxon>Liliopsida</taxon>
        <taxon>Arecaceae</taxon>
        <taxon>Arecoideae</taxon>
        <taxon>Cocoseae</taxon>
        <taxon>Elaeidinae</taxon>
        <taxon>Elaeis</taxon>
    </lineage>
</organism>
<sequence length="544" mass="58098">MEAALGIKMQNGEREGGEVELAGRSAIKSGGGSDICLVESTAGGLPPAKPISLTMLIFACMVAGGVQYGWALQLSLLTPYVQTLGISHALSSLMWLCGPIAGFIVQPLVGLWSDRCYSRFGRRRPFILAGCLLICVAVVIIGFSSDIGYALGDTKEHCSVYHGARWHAAIIFVVGFWILDFSNNAVQGPARALMADLSGHHGCNAANAIFCSWMAFGNILGYSSGSTNDWHKWFPFLMSKACCEDCANLKGAFLIAVVVLLICLSVTIIVAREVPLCQVNANLQLNGDQVKNEDEQRSGIFSAFKSFKNLPPGMPSVLLVTSLTWLSWFPFILYDTDWMGREVYHGNPNGSQAQIDAYDRGVRQGAFGLLLNSIVLGIGSFMIEPLCRKLSARIVWVMSNFIMCVAMAATAIISTWSLHDYHGSVQDVITADGHVKAAALVLFASLGFPLAILFSVPFAVTAQLAKNEGGGQGLCIGVLNISIVVPQVIVALGAGPWDALFGKGNIPAFALASAVAFVCGVVGFFLLPKLSRNNFRTSGVGGFH</sequence>
<keyword evidence="18" id="KW-1185">Reference proteome</keyword>
<feature type="transmembrane region" description="Helical" evidence="17">
    <location>
        <begin position="92"/>
        <end position="113"/>
    </location>
</feature>
<evidence type="ECO:0000256" key="4">
    <source>
        <dbReference type="ARBA" id="ARBA00011738"/>
    </source>
</evidence>
<dbReference type="FunCoup" id="A0A6I9QZC6">
    <property type="interactions" value="568"/>
</dbReference>
<dbReference type="FunFam" id="1.20.1250.20:FF:000169">
    <property type="entry name" value="Sucrose transport protein SUC3"/>
    <property type="match status" value="1"/>
</dbReference>
<gene>
    <name evidence="19" type="primary">LOC105041710</name>
</gene>
<comment type="subunit">
    <text evidence="4">Homodimer.</text>
</comment>
<comment type="function">
    <text evidence="12">Responsible for the transport of sucrose into the cell, with the concomitant uptake of protons (symport system). May also transport other glucosides.</text>
</comment>
<dbReference type="InterPro" id="IPR036259">
    <property type="entry name" value="MFS_trans_sf"/>
</dbReference>
<feature type="transmembrane region" description="Helical" evidence="17">
    <location>
        <begin position="164"/>
        <end position="182"/>
    </location>
</feature>
<evidence type="ECO:0000256" key="15">
    <source>
        <dbReference type="ARBA" id="ARBA00079533"/>
    </source>
</evidence>
<dbReference type="GO" id="GO:0008506">
    <property type="term" value="F:sucrose:proton symporter activity"/>
    <property type="evidence" value="ECO:0007669"/>
    <property type="project" value="TreeGrafter"/>
</dbReference>
<keyword evidence="6" id="KW-1003">Cell membrane</keyword>
<keyword evidence="9" id="KW-0769">Symport</keyword>
<evidence type="ECO:0000256" key="3">
    <source>
        <dbReference type="ARBA" id="ARBA00007134"/>
    </source>
</evidence>
<dbReference type="PANTHER" id="PTHR19432:SF64">
    <property type="entry name" value="SUCROSE TRANSPORT PROTEIN SUT1"/>
    <property type="match status" value="1"/>
</dbReference>
<comment type="similarity">
    <text evidence="3">Belongs to the glycoside-pentoside-hexuronide (GPH) cation symporter transporter (TC 2.A.2.4) family.</text>
</comment>
<accession>A0A6I9QZC6</accession>
<evidence type="ECO:0000313" key="18">
    <source>
        <dbReference type="Proteomes" id="UP000504607"/>
    </source>
</evidence>
<feature type="transmembrane region" description="Helical" evidence="17">
    <location>
        <begin position="395"/>
        <end position="418"/>
    </location>
</feature>
<comment type="pathway">
    <text evidence="2">Glycan biosynthesis; sucrose metabolism.</text>
</comment>
<evidence type="ECO:0000256" key="17">
    <source>
        <dbReference type="SAM" id="Phobius"/>
    </source>
</evidence>
<dbReference type="InParanoid" id="A0A6I9QZC6"/>
<proteinExistence type="inferred from homology"/>
<dbReference type="PANTHER" id="PTHR19432">
    <property type="entry name" value="SUGAR TRANSPORTER"/>
    <property type="match status" value="1"/>
</dbReference>
<dbReference type="InterPro" id="IPR005989">
    <property type="entry name" value="Suc_symporter_pln"/>
</dbReference>
<keyword evidence="11 17" id="KW-0472">Membrane</keyword>
<evidence type="ECO:0000256" key="11">
    <source>
        <dbReference type="ARBA" id="ARBA00023136"/>
    </source>
</evidence>
<feature type="transmembrane region" description="Helical" evidence="17">
    <location>
        <begin position="53"/>
        <end position="72"/>
    </location>
</feature>
<protein>
    <recommendedName>
        <fullName evidence="13">Sucrose transport protein SUT3</fullName>
    </recommendedName>
    <alternativeName>
        <fullName evidence="15">Sucrose permease 3</fullName>
    </alternativeName>
    <alternativeName>
        <fullName evidence="14">Sucrose transporter 3</fullName>
    </alternativeName>
    <alternativeName>
        <fullName evidence="16">Sucrose-proton symporter 3</fullName>
    </alternativeName>
</protein>
<dbReference type="GO" id="GO:0005886">
    <property type="term" value="C:plasma membrane"/>
    <property type="evidence" value="ECO:0007669"/>
    <property type="project" value="UniProtKB-SubCell"/>
</dbReference>
<feature type="transmembrane region" description="Helical" evidence="17">
    <location>
        <begin position="438"/>
        <end position="462"/>
    </location>
</feature>
<feature type="transmembrane region" description="Helical" evidence="17">
    <location>
        <begin position="474"/>
        <end position="494"/>
    </location>
</feature>
<dbReference type="Gene3D" id="1.20.1250.20">
    <property type="entry name" value="MFS general substrate transporter like domains"/>
    <property type="match status" value="2"/>
</dbReference>
<dbReference type="UniPathway" id="UPA00238"/>
<comment type="subcellular location">
    <subcellularLocation>
        <location evidence="1">Cell membrane</location>
        <topology evidence="1">Multi-pass membrane protein</topology>
    </subcellularLocation>
</comment>
<evidence type="ECO:0000256" key="13">
    <source>
        <dbReference type="ARBA" id="ARBA00073628"/>
    </source>
</evidence>
<evidence type="ECO:0000256" key="2">
    <source>
        <dbReference type="ARBA" id="ARBA00004914"/>
    </source>
</evidence>
<reference evidence="19" key="1">
    <citation type="submission" date="2025-08" db="UniProtKB">
        <authorList>
            <consortium name="RefSeq"/>
        </authorList>
    </citation>
    <scope>IDENTIFICATION</scope>
</reference>
<evidence type="ECO:0000313" key="19">
    <source>
        <dbReference type="RefSeq" id="XP_010917011.1"/>
    </source>
</evidence>
<dbReference type="Proteomes" id="UP000504607">
    <property type="component" value="Chromosome 3"/>
</dbReference>
<feature type="transmembrane region" description="Helical" evidence="17">
    <location>
        <begin position="506"/>
        <end position="527"/>
    </location>
</feature>
<dbReference type="NCBIfam" id="TIGR01301">
    <property type="entry name" value="GPH_sucrose"/>
    <property type="match status" value="1"/>
</dbReference>
<keyword evidence="10 17" id="KW-1133">Transmembrane helix</keyword>
<dbReference type="KEGG" id="egu:105041710"/>
<dbReference type="GO" id="GO:0005985">
    <property type="term" value="P:sucrose metabolic process"/>
    <property type="evidence" value="ECO:0007669"/>
    <property type="project" value="UniProtKB-UniPathway"/>
</dbReference>
<dbReference type="SUPFAM" id="SSF103473">
    <property type="entry name" value="MFS general substrate transporter"/>
    <property type="match status" value="1"/>
</dbReference>
<evidence type="ECO:0000256" key="5">
    <source>
        <dbReference type="ARBA" id="ARBA00022448"/>
    </source>
</evidence>
<evidence type="ECO:0000256" key="10">
    <source>
        <dbReference type="ARBA" id="ARBA00022989"/>
    </source>
</evidence>
<keyword evidence="7" id="KW-0762">Sugar transport</keyword>
<evidence type="ECO:0000256" key="7">
    <source>
        <dbReference type="ARBA" id="ARBA00022597"/>
    </source>
</evidence>
<evidence type="ECO:0000256" key="9">
    <source>
        <dbReference type="ARBA" id="ARBA00022847"/>
    </source>
</evidence>